<dbReference type="HOGENOM" id="CLU_692672_0_0_1"/>
<dbReference type="AlphaFoldDB" id="W7I6P4"/>
<accession>W7I6P4</accession>
<proteinExistence type="predicted"/>
<organism evidence="2 3">
    <name type="scientific">Drechslerella stenobrocha 248</name>
    <dbReference type="NCBI Taxonomy" id="1043628"/>
    <lineage>
        <taxon>Eukaryota</taxon>
        <taxon>Fungi</taxon>
        <taxon>Dikarya</taxon>
        <taxon>Ascomycota</taxon>
        <taxon>Pezizomycotina</taxon>
        <taxon>Orbiliomycetes</taxon>
        <taxon>Orbiliales</taxon>
        <taxon>Orbiliaceae</taxon>
        <taxon>Drechslerella</taxon>
    </lineage>
</organism>
<gene>
    <name evidence="2" type="ORF">DRE_06743</name>
</gene>
<feature type="region of interest" description="Disordered" evidence="1">
    <location>
        <begin position="244"/>
        <end position="264"/>
    </location>
</feature>
<evidence type="ECO:0000313" key="3">
    <source>
        <dbReference type="Proteomes" id="UP000024837"/>
    </source>
</evidence>
<protein>
    <submittedName>
        <fullName evidence="2">Uncharacterized protein</fullName>
    </submittedName>
</protein>
<dbReference type="EMBL" id="KI966441">
    <property type="protein sequence ID" value="EWC44475.1"/>
    <property type="molecule type" value="Genomic_DNA"/>
</dbReference>
<sequence>MLRIRNKEDFFLDAEARPRPHKRRLFLLHDWSRPTDPTLATQVHQHRQPPSNMTRAISNPESSAAACGQFPPREKLRRLAKQGVDVKDQTTFTTHEISEIVRLKDEEDMGFFLIASLMDKDEKAIGRVYYQRAQELERLEEETQRAVHQSPNPQESIVSKELSDTPVNRTSLFPTRGNTVDAAGLLGGPASPASSSSLSVISTPKSSVNLSRCASVSSETVDLTRPSFDTPGLQAELRDKLSAAQNWPKKRGSSAGAEGYPGRRKRPFKRVASETDINQDDVPRVTPSCKGSQGGIAEEILPAPTETHLPTPVESEGSTLLDREISHKGTKDPTSAESQEIRLILAGIISLTNKTIHWGKVTAQFTLYLVERLGTLLPLQANGIWTREGDYISLTVLE</sequence>
<dbReference type="Proteomes" id="UP000024837">
    <property type="component" value="Unassembled WGS sequence"/>
</dbReference>
<reference evidence="2 3" key="1">
    <citation type="submission" date="2013-05" db="EMBL/GenBank/DDBJ databases">
        <title>Drechslerella stenobrocha genome reveals carnivorous origination and mechanical trapping mechanism of predatory fungi.</title>
        <authorList>
            <person name="Liu X."/>
            <person name="Zhang W."/>
            <person name="Liu K."/>
        </authorList>
    </citation>
    <scope>NUCLEOTIDE SEQUENCE [LARGE SCALE GENOMIC DNA]</scope>
    <source>
        <strain evidence="2 3">248</strain>
    </source>
</reference>
<feature type="region of interest" description="Disordered" evidence="1">
    <location>
        <begin position="142"/>
        <end position="164"/>
    </location>
</feature>
<evidence type="ECO:0000313" key="2">
    <source>
        <dbReference type="EMBL" id="EWC44475.1"/>
    </source>
</evidence>
<dbReference type="OrthoDB" id="5431161at2759"/>
<keyword evidence="3" id="KW-1185">Reference proteome</keyword>
<evidence type="ECO:0000256" key="1">
    <source>
        <dbReference type="SAM" id="MobiDB-lite"/>
    </source>
</evidence>
<feature type="compositionally biased region" description="Polar residues" evidence="1">
    <location>
        <begin position="147"/>
        <end position="157"/>
    </location>
</feature>
<name>W7I6P4_9PEZI</name>